<dbReference type="RefSeq" id="WP_136528770.1">
    <property type="nucleotide sequence ID" value="NZ_STGX01000003.1"/>
</dbReference>
<dbReference type="AlphaFoldDB" id="A0A4S8PRT8"/>
<accession>A0A4S8PRT8</accession>
<comment type="caution">
    <text evidence="1">The sequence shown here is derived from an EMBL/GenBank/DDBJ whole genome shotgun (WGS) entry which is preliminary data.</text>
</comment>
<organism evidence="1 2">
    <name type="scientific">Glycomyces paridis</name>
    <dbReference type="NCBI Taxonomy" id="2126555"/>
    <lineage>
        <taxon>Bacteria</taxon>
        <taxon>Bacillati</taxon>
        <taxon>Actinomycetota</taxon>
        <taxon>Actinomycetes</taxon>
        <taxon>Glycomycetales</taxon>
        <taxon>Glycomycetaceae</taxon>
        <taxon>Glycomyces</taxon>
    </lineage>
</organism>
<sequence length="149" mass="17205">MARKSPGAIRAELRTLPYPDDPPSQDIARLSARTVAAIHRVEYHSRHYHLFPGVTASALRRYRAFLATGRGLLYPKSADCSCPGCSIDDVRHARDVLETVLEELRGRPRSELRREVAALDRRYRDRTLPDFRAPLREHELSGWWHHRLT</sequence>
<dbReference type="OrthoDB" id="3540409at2"/>
<proteinExistence type="predicted"/>
<dbReference type="EMBL" id="STGX01000003">
    <property type="protein sequence ID" value="THV30904.1"/>
    <property type="molecule type" value="Genomic_DNA"/>
</dbReference>
<evidence type="ECO:0000313" key="1">
    <source>
        <dbReference type="EMBL" id="THV30904.1"/>
    </source>
</evidence>
<dbReference type="Proteomes" id="UP000305792">
    <property type="component" value="Unassembled WGS sequence"/>
</dbReference>
<gene>
    <name evidence="1" type="ORF">E9998_05920</name>
</gene>
<reference evidence="1 2" key="1">
    <citation type="journal article" date="2018" name="Int. J. Syst. Evol. Microbiol.">
        <title>Glycomyces paridis sp. nov., isolated from the medicinal plant Paris polyphylla.</title>
        <authorList>
            <person name="Fang X.M."/>
            <person name="Bai J.L."/>
            <person name="Su J."/>
            <person name="Zhao L.L."/>
            <person name="Liu H.Y."/>
            <person name="Ma B.P."/>
            <person name="Zhang Y.Q."/>
            <person name="Yu L.Y."/>
        </authorList>
    </citation>
    <scope>NUCLEOTIDE SEQUENCE [LARGE SCALE GENOMIC DNA]</scope>
    <source>
        <strain evidence="1 2">CPCC 204357</strain>
    </source>
</reference>
<evidence type="ECO:0000313" key="2">
    <source>
        <dbReference type="Proteomes" id="UP000305792"/>
    </source>
</evidence>
<keyword evidence="2" id="KW-1185">Reference proteome</keyword>
<name>A0A4S8PRT8_9ACTN</name>
<protein>
    <submittedName>
        <fullName evidence="1">Uncharacterized protein</fullName>
    </submittedName>
</protein>